<keyword evidence="1" id="KW-0812">Transmembrane</keyword>
<protein>
    <submittedName>
        <fullName evidence="2">Uncharacterized protein</fullName>
    </submittedName>
</protein>
<keyword evidence="1" id="KW-1133">Transmembrane helix</keyword>
<sequence>MVPYQIALDLRLDQPPHELRPRHILEEAEHYHGHRINRQDDHGVLIRSLFFSYKIDVECKGAVVARRVLTRGKSVIGRSTSLALLLGLSVLSGAVGVLNFVSQLMMFLLVLYYLISLESSGATEQVLAMLDDGRGRVVRDGGTKVESDPDEKQRA</sequence>
<accession>A0AAV9EGX0</accession>
<keyword evidence="3" id="KW-1185">Reference proteome</keyword>
<keyword evidence="1" id="KW-0472">Membrane</keyword>
<reference evidence="2" key="1">
    <citation type="journal article" date="2023" name="Nat. Commun.">
        <title>Diploid and tetraploid genomes of Acorus and the evolution of monocots.</title>
        <authorList>
            <person name="Ma L."/>
            <person name="Liu K.W."/>
            <person name="Li Z."/>
            <person name="Hsiao Y.Y."/>
            <person name="Qi Y."/>
            <person name="Fu T."/>
            <person name="Tang G.D."/>
            <person name="Zhang D."/>
            <person name="Sun W.H."/>
            <person name="Liu D.K."/>
            <person name="Li Y."/>
            <person name="Chen G.Z."/>
            <person name="Liu X.D."/>
            <person name="Liao X.Y."/>
            <person name="Jiang Y.T."/>
            <person name="Yu X."/>
            <person name="Hao Y."/>
            <person name="Huang J."/>
            <person name="Zhao X.W."/>
            <person name="Ke S."/>
            <person name="Chen Y.Y."/>
            <person name="Wu W.L."/>
            <person name="Hsu J.L."/>
            <person name="Lin Y.F."/>
            <person name="Huang M.D."/>
            <person name="Li C.Y."/>
            <person name="Huang L."/>
            <person name="Wang Z.W."/>
            <person name="Zhao X."/>
            <person name="Zhong W.Y."/>
            <person name="Peng D.H."/>
            <person name="Ahmad S."/>
            <person name="Lan S."/>
            <person name="Zhang J.S."/>
            <person name="Tsai W.C."/>
            <person name="Van de Peer Y."/>
            <person name="Liu Z.J."/>
        </authorList>
    </citation>
    <scope>NUCLEOTIDE SEQUENCE</scope>
    <source>
        <strain evidence="2">CP</strain>
    </source>
</reference>
<dbReference type="EMBL" id="JAUJYO010000007">
    <property type="protein sequence ID" value="KAK1312587.1"/>
    <property type="molecule type" value="Genomic_DNA"/>
</dbReference>
<dbReference type="AlphaFoldDB" id="A0AAV9EGX0"/>
<gene>
    <name evidence="2" type="ORF">QJS10_CPA07g00962</name>
</gene>
<evidence type="ECO:0000256" key="1">
    <source>
        <dbReference type="SAM" id="Phobius"/>
    </source>
</evidence>
<proteinExistence type="predicted"/>
<evidence type="ECO:0000313" key="3">
    <source>
        <dbReference type="Proteomes" id="UP001180020"/>
    </source>
</evidence>
<organism evidence="2 3">
    <name type="scientific">Acorus calamus</name>
    <name type="common">Sweet flag</name>
    <dbReference type="NCBI Taxonomy" id="4465"/>
    <lineage>
        <taxon>Eukaryota</taxon>
        <taxon>Viridiplantae</taxon>
        <taxon>Streptophyta</taxon>
        <taxon>Embryophyta</taxon>
        <taxon>Tracheophyta</taxon>
        <taxon>Spermatophyta</taxon>
        <taxon>Magnoliopsida</taxon>
        <taxon>Liliopsida</taxon>
        <taxon>Acoraceae</taxon>
        <taxon>Acorus</taxon>
    </lineage>
</organism>
<comment type="caution">
    <text evidence="2">The sequence shown here is derived from an EMBL/GenBank/DDBJ whole genome shotgun (WGS) entry which is preliminary data.</text>
</comment>
<evidence type="ECO:0000313" key="2">
    <source>
        <dbReference type="EMBL" id="KAK1312587.1"/>
    </source>
</evidence>
<feature type="transmembrane region" description="Helical" evidence="1">
    <location>
        <begin position="82"/>
        <end position="115"/>
    </location>
</feature>
<dbReference type="Proteomes" id="UP001180020">
    <property type="component" value="Unassembled WGS sequence"/>
</dbReference>
<reference evidence="2" key="2">
    <citation type="submission" date="2023-06" db="EMBL/GenBank/DDBJ databases">
        <authorList>
            <person name="Ma L."/>
            <person name="Liu K.-W."/>
            <person name="Li Z."/>
            <person name="Hsiao Y.-Y."/>
            <person name="Qi Y."/>
            <person name="Fu T."/>
            <person name="Tang G."/>
            <person name="Zhang D."/>
            <person name="Sun W.-H."/>
            <person name="Liu D.-K."/>
            <person name="Li Y."/>
            <person name="Chen G.-Z."/>
            <person name="Liu X.-D."/>
            <person name="Liao X.-Y."/>
            <person name="Jiang Y.-T."/>
            <person name="Yu X."/>
            <person name="Hao Y."/>
            <person name="Huang J."/>
            <person name="Zhao X.-W."/>
            <person name="Ke S."/>
            <person name="Chen Y.-Y."/>
            <person name="Wu W.-L."/>
            <person name="Hsu J.-L."/>
            <person name="Lin Y.-F."/>
            <person name="Huang M.-D."/>
            <person name="Li C.-Y."/>
            <person name="Huang L."/>
            <person name="Wang Z.-W."/>
            <person name="Zhao X."/>
            <person name="Zhong W.-Y."/>
            <person name="Peng D.-H."/>
            <person name="Ahmad S."/>
            <person name="Lan S."/>
            <person name="Zhang J.-S."/>
            <person name="Tsai W.-C."/>
            <person name="Van De Peer Y."/>
            <person name="Liu Z.-J."/>
        </authorList>
    </citation>
    <scope>NUCLEOTIDE SEQUENCE</scope>
    <source>
        <strain evidence="2">CP</strain>
        <tissue evidence="2">Leaves</tissue>
    </source>
</reference>
<name>A0AAV9EGX0_ACOCL</name>